<evidence type="ECO:0000313" key="1">
    <source>
        <dbReference type="EMBL" id="CQD23331.1"/>
    </source>
</evidence>
<organism evidence="1 2">
    <name type="scientific">Mycobacterium europaeum</name>
    <dbReference type="NCBI Taxonomy" id="761804"/>
    <lineage>
        <taxon>Bacteria</taxon>
        <taxon>Bacillati</taxon>
        <taxon>Actinomycetota</taxon>
        <taxon>Actinomycetes</taxon>
        <taxon>Mycobacteriales</taxon>
        <taxon>Mycobacteriaceae</taxon>
        <taxon>Mycobacterium</taxon>
        <taxon>Mycobacterium simiae complex</taxon>
    </lineage>
</organism>
<dbReference type="Proteomes" id="UP000199601">
    <property type="component" value="Unassembled WGS sequence"/>
</dbReference>
<protein>
    <submittedName>
        <fullName evidence="1">Uncharacterized protein</fullName>
    </submittedName>
</protein>
<name>A0A0U1DVA9_9MYCO</name>
<dbReference type="EMBL" id="CTEC01000003">
    <property type="protein sequence ID" value="CQD23331.1"/>
    <property type="molecule type" value="Genomic_DNA"/>
</dbReference>
<proteinExistence type="predicted"/>
<dbReference type="AlphaFoldDB" id="A0A0U1DVA9"/>
<evidence type="ECO:0000313" key="2">
    <source>
        <dbReference type="Proteomes" id="UP000199601"/>
    </source>
</evidence>
<sequence length="210" mass="22849">MYSQTSTVSKVRTSLFVDINKLHDADREYYRAKAAEAAGHLADTDLLAAIKSSVTETAADSDYGRNLRVLLAGESVSGKNVGILGSLVKVYARQQQIEAERNAHPVVAGFLGDVGARIKDITATAKTVVYQDGDWGTTTFLVAIADDGHTIVWKAHKALDIEVGQRFTMAAATVKAHETYKHIDQTVITRPSKFMVIDAADDETPQRKDV</sequence>
<accession>A0A0U1DVA9</accession>
<gene>
    <name evidence="1" type="ORF">BN000_05819</name>
</gene>
<reference evidence="2" key="1">
    <citation type="submission" date="2015-03" db="EMBL/GenBank/DDBJ databases">
        <authorList>
            <person name="Urmite Genomes"/>
        </authorList>
    </citation>
    <scope>NUCLEOTIDE SEQUENCE [LARGE SCALE GENOMIC DNA]</scope>
    <source>
        <strain evidence="2">CSUR P1344</strain>
    </source>
</reference>
<keyword evidence="2" id="KW-1185">Reference proteome</keyword>